<evidence type="ECO:0000313" key="2">
    <source>
        <dbReference type="EMBL" id="CAI9736878.1"/>
    </source>
</evidence>
<evidence type="ECO:0008006" key="4">
    <source>
        <dbReference type="Google" id="ProtNLM"/>
    </source>
</evidence>
<keyword evidence="1" id="KW-0472">Membrane</keyword>
<dbReference type="EMBL" id="OX597832">
    <property type="protein sequence ID" value="CAI9736878.1"/>
    <property type="molecule type" value="Genomic_DNA"/>
</dbReference>
<name>A0AA36BM89_OCTVU</name>
<reference evidence="2" key="1">
    <citation type="submission" date="2023-08" db="EMBL/GenBank/DDBJ databases">
        <authorList>
            <person name="Alioto T."/>
            <person name="Alioto T."/>
            <person name="Gomez Garrido J."/>
        </authorList>
    </citation>
    <scope>NUCLEOTIDE SEQUENCE</scope>
</reference>
<organism evidence="2 3">
    <name type="scientific">Octopus vulgaris</name>
    <name type="common">Common octopus</name>
    <dbReference type="NCBI Taxonomy" id="6645"/>
    <lineage>
        <taxon>Eukaryota</taxon>
        <taxon>Metazoa</taxon>
        <taxon>Spiralia</taxon>
        <taxon>Lophotrochozoa</taxon>
        <taxon>Mollusca</taxon>
        <taxon>Cephalopoda</taxon>
        <taxon>Coleoidea</taxon>
        <taxon>Octopodiformes</taxon>
        <taxon>Octopoda</taxon>
        <taxon>Incirrata</taxon>
        <taxon>Octopodidae</taxon>
        <taxon>Octopus</taxon>
    </lineage>
</organism>
<evidence type="ECO:0000256" key="1">
    <source>
        <dbReference type="SAM" id="Phobius"/>
    </source>
</evidence>
<keyword evidence="1" id="KW-1133">Transmembrane helix</keyword>
<gene>
    <name evidence="2" type="ORF">OCTVUL_1B017087</name>
</gene>
<feature type="transmembrane region" description="Helical" evidence="1">
    <location>
        <begin position="40"/>
        <end position="59"/>
    </location>
</feature>
<accession>A0AA36BM89</accession>
<protein>
    <recommendedName>
        <fullName evidence="4">Transmembrane protein</fullName>
    </recommendedName>
</protein>
<evidence type="ECO:0000313" key="3">
    <source>
        <dbReference type="Proteomes" id="UP001162480"/>
    </source>
</evidence>
<dbReference type="Proteomes" id="UP001162480">
    <property type="component" value="Chromosome 19"/>
</dbReference>
<proteinExistence type="predicted"/>
<keyword evidence="3" id="KW-1185">Reference proteome</keyword>
<sequence>MEKSAIGCRNNKRLIKEWILCDSAAWRCDGTLTRRLTQRLNGVVVVVAIVFTVVIGSGGSGGVSGYGEDGDVFNGVAV</sequence>
<keyword evidence="1" id="KW-0812">Transmembrane</keyword>
<dbReference type="AlphaFoldDB" id="A0AA36BM89"/>